<proteinExistence type="predicted"/>
<reference evidence="2 3" key="1">
    <citation type="journal article" date="2016" name="Genome Biol. Evol.">
        <title>Divergent and convergent evolution of fungal pathogenicity.</title>
        <authorList>
            <person name="Shang Y."/>
            <person name="Xiao G."/>
            <person name="Zheng P."/>
            <person name="Cen K."/>
            <person name="Zhan S."/>
            <person name="Wang C."/>
        </authorList>
    </citation>
    <scope>NUCLEOTIDE SEQUENCE [LARGE SCALE GENOMIC DNA]</scope>
    <source>
        <strain evidence="2 3">ARSEF 7405</strain>
    </source>
</reference>
<feature type="region of interest" description="Disordered" evidence="1">
    <location>
        <begin position="1"/>
        <end position="29"/>
    </location>
</feature>
<accession>A0A168A5T1</accession>
<comment type="caution">
    <text evidence="2">The sequence shown here is derived from an EMBL/GenBank/DDBJ whole genome shotgun (WGS) entry which is preliminary data.</text>
</comment>
<protein>
    <submittedName>
        <fullName evidence="2">Uncharacterized protein</fullName>
    </submittedName>
</protein>
<dbReference type="AlphaFoldDB" id="A0A168A5T1"/>
<evidence type="ECO:0000256" key="1">
    <source>
        <dbReference type="SAM" id="MobiDB-lite"/>
    </source>
</evidence>
<evidence type="ECO:0000313" key="3">
    <source>
        <dbReference type="Proteomes" id="UP000242877"/>
    </source>
</evidence>
<gene>
    <name evidence="2" type="ORF">AAP_02291</name>
</gene>
<keyword evidence="3" id="KW-1185">Reference proteome</keyword>
<dbReference type="VEuPathDB" id="FungiDB:AAP_02291"/>
<name>A0A168A5T1_9EURO</name>
<organism evidence="2 3">
    <name type="scientific">Ascosphaera apis ARSEF 7405</name>
    <dbReference type="NCBI Taxonomy" id="392613"/>
    <lineage>
        <taxon>Eukaryota</taxon>
        <taxon>Fungi</taxon>
        <taxon>Dikarya</taxon>
        <taxon>Ascomycota</taxon>
        <taxon>Pezizomycotina</taxon>
        <taxon>Eurotiomycetes</taxon>
        <taxon>Eurotiomycetidae</taxon>
        <taxon>Onygenales</taxon>
        <taxon>Ascosphaeraceae</taxon>
        <taxon>Ascosphaera</taxon>
    </lineage>
</organism>
<dbReference type="OrthoDB" id="10431773at2759"/>
<sequence>MPARTQKHKSTKTRRGASTPDGQEPVMNMLPNTLLMNATSTLEKRAKKKQQQLQNRFKAQMKSVVKGIEERLKASSTNETSISGVRRRHLLVLAGLARDRAQIEQQIVRRLQTLTEAYETTSKALAWTLNAKVVGLQQ</sequence>
<feature type="compositionally biased region" description="Basic residues" evidence="1">
    <location>
        <begin position="1"/>
        <end position="15"/>
    </location>
</feature>
<evidence type="ECO:0000313" key="2">
    <source>
        <dbReference type="EMBL" id="KZZ93499.1"/>
    </source>
</evidence>
<dbReference type="Proteomes" id="UP000242877">
    <property type="component" value="Unassembled WGS sequence"/>
</dbReference>
<dbReference type="EMBL" id="AZGZ01000008">
    <property type="protein sequence ID" value="KZZ93499.1"/>
    <property type="molecule type" value="Genomic_DNA"/>
</dbReference>